<keyword evidence="4 5" id="KW-0472">Membrane</keyword>
<dbReference type="EMBL" id="SMAB01000004">
    <property type="protein sequence ID" value="TCS83516.1"/>
    <property type="molecule type" value="Genomic_DNA"/>
</dbReference>
<proteinExistence type="predicted"/>
<evidence type="ECO:0000313" key="6">
    <source>
        <dbReference type="EMBL" id="TCS83516.1"/>
    </source>
</evidence>
<feature type="transmembrane region" description="Helical" evidence="5">
    <location>
        <begin position="119"/>
        <end position="139"/>
    </location>
</feature>
<name>A0A4R3KIZ2_9BACI</name>
<sequence length="183" mass="20950">MNLLDLIIIFALVGSIMRGYQIGLIRQVIHFVGYFVAFFMAFHFSKDIVPWIQQIVPTPTFQQSSVRMFSDTFQLEVMFYHAIAFFLIFMLTKFVLNLGGAILHQVASLPGLAIVNQTLGATLGFIQMLLILIILVNILSVMPSLELNRWIEGSLFSQYIYKWTPMITKELYNLWNTSTISSL</sequence>
<evidence type="ECO:0000256" key="3">
    <source>
        <dbReference type="ARBA" id="ARBA00022989"/>
    </source>
</evidence>
<dbReference type="PANTHER" id="PTHR37306">
    <property type="entry name" value="COLICIN V PRODUCTION PROTEIN"/>
    <property type="match status" value="1"/>
</dbReference>
<protein>
    <submittedName>
        <fullName evidence="6">Putative membrane protein required for colicin V production</fullName>
    </submittedName>
</protein>
<evidence type="ECO:0000256" key="2">
    <source>
        <dbReference type="ARBA" id="ARBA00022692"/>
    </source>
</evidence>
<feature type="transmembrane region" description="Helical" evidence="5">
    <location>
        <begin position="77"/>
        <end position="99"/>
    </location>
</feature>
<comment type="caution">
    <text evidence="6">The sequence shown here is derived from an EMBL/GenBank/DDBJ whole genome shotgun (WGS) entry which is preliminary data.</text>
</comment>
<dbReference type="Pfam" id="PF02674">
    <property type="entry name" value="Colicin_V"/>
    <property type="match status" value="1"/>
</dbReference>
<dbReference type="GO" id="GO:0009403">
    <property type="term" value="P:toxin biosynthetic process"/>
    <property type="evidence" value="ECO:0007669"/>
    <property type="project" value="InterPro"/>
</dbReference>
<dbReference type="Proteomes" id="UP000295788">
    <property type="component" value="Unassembled WGS sequence"/>
</dbReference>
<evidence type="ECO:0000256" key="5">
    <source>
        <dbReference type="SAM" id="Phobius"/>
    </source>
</evidence>
<evidence type="ECO:0000256" key="4">
    <source>
        <dbReference type="ARBA" id="ARBA00023136"/>
    </source>
</evidence>
<dbReference type="GO" id="GO:0016020">
    <property type="term" value="C:membrane"/>
    <property type="evidence" value="ECO:0007669"/>
    <property type="project" value="UniProtKB-SubCell"/>
</dbReference>
<evidence type="ECO:0000313" key="7">
    <source>
        <dbReference type="Proteomes" id="UP000295788"/>
    </source>
</evidence>
<organism evidence="6 7">
    <name type="scientific">Tepidibacillus fermentans</name>
    <dbReference type="NCBI Taxonomy" id="1281767"/>
    <lineage>
        <taxon>Bacteria</taxon>
        <taxon>Bacillati</taxon>
        <taxon>Bacillota</taxon>
        <taxon>Bacilli</taxon>
        <taxon>Bacillales</taxon>
        <taxon>Bacillaceae</taxon>
        <taxon>Tepidibacillus</taxon>
    </lineage>
</organism>
<dbReference type="AlphaFoldDB" id="A0A4R3KIZ2"/>
<dbReference type="PANTHER" id="PTHR37306:SF1">
    <property type="entry name" value="COLICIN V PRODUCTION PROTEIN"/>
    <property type="match status" value="1"/>
</dbReference>
<dbReference type="OrthoDB" id="1809613at2"/>
<keyword evidence="2 5" id="KW-0812">Transmembrane</keyword>
<keyword evidence="7" id="KW-1185">Reference proteome</keyword>
<dbReference type="InterPro" id="IPR003825">
    <property type="entry name" value="Colicin-V_CvpA"/>
</dbReference>
<evidence type="ECO:0000256" key="1">
    <source>
        <dbReference type="ARBA" id="ARBA00004141"/>
    </source>
</evidence>
<reference evidence="6 7" key="1">
    <citation type="submission" date="2019-03" db="EMBL/GenBank/DDBJ databases">
        <title>Genomic Encyclopedia of Type Strains, Phase IV (KMG-IV): sequencing the most valuable type-strain genomes for metagenomic binning, comparative biology and taxonomic classification.</title>
        <authorList>
            <person name="Goeker M."/>
        </authorList>
    </citation>
    <scope>NUCLEOTIDE SEQUENCE [LARGE SCALE GENOMIC DNA]</scope>
    <source>
        <strain evidence="6 7">DSM 23802</strain>
    </source>
</reference>
<accession>A0A4R3KIZ2</accession>
<comment type="subcellular location">
    <subcellularLocation>
        <location evidence="1">Membrane</location>
        <topology evidence="1">Multi-pass membrane protein</topology>
    </subcellularLocation>
</comment>
<dbReference type="RefSeq" id="WP_132767415.1">
    <property type="nucleotide sequence ID" value="NZ_SMAB01000004.1"/>
</dbReference>
<feature type="transmembrane region" description="Helical" evidence="5">
    <location>
        <begin position="28"/>
        <end position="45"/>
    </location>
</feature>
<gene>
    <name evidence="6" type="ORF">EDD72_10462</name>
</gene>
<keyword evidence="3 5" id="KW-1133">Transmembrane helix</keyword>